<evidence type="ECO:0000313" key="2">
    <source>
        <dbReference type="EMBL" id="MBB6342443.1"/>
    </source>
</evidence>
<name>A0A7X0BTZ7_9PSED</name>
<comment type="caution">
    <text evidence="2">The sequence shown here is derived from an EMBL/GenBank/DDBJ whole genome shotgun (WGS) entry which is preliminary data.</text>
</comment>
<sequence length="222" mass="24883">MNALRVLREAAYFYSHNFLRIALLCLPLLLLERLSELALREQFGHWPEGALQLLFGVLFYPLYTGMLILFLDARSQGRDASAAELFGRALQLWPGFALLTALTSVLVMLGLSLMLLPGMILIVLLAFAEYLLVLRGQSPLEAMRGSIRLVRGQFLPLAGCIFSVLIPLWLLDAWLADRLSAEPVADLLSGGLSGLLQLFVSVVVFRYFMLLEQRPQLEPRDH</sequence>
<keyword evidence="1" id="KW-0472">Membrane</keyword>
<organism evidence="2 3">
    <name type="scientific">Pseudomonas fluvialis</name>
    <dbReference type="NCBI Taxonomy" id="1793966"/>
    <lineage>
        <taxon>Bacteria</taxon>
        <taxon>Pseudomonadati</taxon>
        <taxon>Pseudomonadota</taxon>
        <taxon>Gammaproteobacteria</taxon>
        <taxon>Pseudomonadales</taxon>
        <taxon>Pseudomonadaceae</taxon>
        <taxon>Pseudomonas</taxon>
    </lineage>
</organism>
<keyword evidence="3" id="KW-1185">Reference proteome</keyword>
<evidence type="ECO:0008006" key="4">
    <source>
        <dbReference type="Google" id="ProtNLM"/>
    </source>
</evidence>
<dbReference type="RefSeq" id="WP_184683932.1">
    <property type="nucleotide sequence ID" value="NZ_JACHLL010000004.1"/>
</dbReference>
<feature type="transmembrane region" description="Helical" evidence="1">
    <location>
        <begin position="154"/>
        <end position="175"/>
    </location>
</feature>
<feature type="transmembrane region" description="Helical" evidence="1">
    <location>
        <begin position="50"/>
        <end position="71"/>
    </location>
</feature>
<feature type="transmembrane region" description="Helical" evidence="1">
    <location>
        <begin position="92"/>
        <end position="109"/>
    </location>
</feature>
<dbReference type="EMBL" id="JACHLL010000004">
    <property type="protein sequence ID" value="MBB6342443.1"/>
    <property type="molecule type" value="Genomic_DNA"/>
</dbReference>
<protein>
    <recommendedName>
        <fullName evidence="4">Transmembrane protein</fullName>
    </recommendedName>
</protein>
<feature type="transmembrane region" description="Helical" evidence="1">
    <location>
        <begin position="115"/>
        <end position="133"/>
    </location>
</feature>
<dbReference type="AlphaFoldDB" id="A0A7X0BTZ7"/>
<proteinExistence type="predicted"/>
<dbReference type="Pfam" id="PF06790">
    <property type="entry name" value="UPF0259"/>
    <property type="match status" value="1"/>
</dbReference>
<keyword evidence="1" id="KW-1133">Transmembrane helix</keyword>
<accession>A0A7X0BTZ7</accession>
<gene>
    <name evidence="2" type="ORF">HNP49_002625</name>
</gene>
<feature type="transmembrane region" description="Helical" evidence="1">
    <location>
        <begin position="12"/>
        <end position="30"/>
    </location>
</feature>
<keyword evidence="1" id="KW-0812">Transmembrane</keyword>
<evidence type="ECO:0000256" key="1">
    <source>
        <dbReference type="SAM" id="Phobius"/>
    </source>
</evidence>
<evidence type="ECO:0000313" key="3">
    <source>
        <dbReference type="Proteomes" id="UP000557193"/>
    </source>
</evidence>
<reference evidence="2 3" key="1">
    <citation type="submission" date="2020-08" db="EMBL/GenBank/DDBJ databases">
        <title>Functional genomics of gut bacteria from endangered species of beetles.</title>
        <authorList>
            <person name="Carlos-Shanley C."/>
        </authorList>
    </citation>
    <scope>NUCLEOTIDE SEQUENCE [LARGE SCALE GENOMIC DNA]</scope>
    <source>
        <strain evidence="2 3">S00202</strain>
    </source>
</reference>
<dbReference type="Proteomes" id="UP000557193">
    <property type="component" value="Unassembled WGS sequence"/>
</dbReference>
<feature type="transmembrane region" description="Helical" evidence="1">
    <location>
        <begin position="187"/>
        <end position="208"/>
    </location>
</feature>